<evidence type="ECO:0000313" key="8">
    <source>
        <dbReference type="EMBL" id="OOM73815.1"/>
    </source>
</evidence>
<dbReference type="Gene3D" id="6.10.340.10">
    <property type="match status" value="1"/>
</dbReference>
<keyword evidence="5" id="KW-0472">Membrane</keyword>
<keyword evidence="4" id="KW-0175">Coiled coil</keyword>
<evidence type="ECO:0000256" key="5">
    <source>
        <dbReference type="SAM" id="Phobius"/>
    </source>
</evidence>
<comment type="caution">
    <text evidence="8">The sequence shown here is derived from an EMBL/GenBank/DDBJ whole genome shotgun (WGS) entry which is preliminary data.</text>
</comment>
<reference evidence="8 9" key="1">
    <citation type="submission" date="2016-05" db="EMBL/GenBank/DDBJ databases">
        <title>Microbial solvent formation.</title>
        <authorList>
            <person name="Poehlein A."/>
            <person name="Montoya Solano J.D."/>
            <person name="Flitsch S."/>
            <person name="Krabben P."/>
            <person name="Duerre P."/>
            <person name="Daniel R."/>
        </authorList>
    </citation>
    <scope>NUCLEOTIDE SEQUENCE [LARGE SCALE GENOMIC DNA]</scope>
    <source>
        <strain evidence="8 9">DSM 2619</strain>
    </source>
</reference>
<dbReference type="SUPFAM" id="SSF58104">
    <property type="entry name" value="Methyl-accepting chemotaxis protein (MCP) signaling domain"/>
    <property type="match status" value="1"/>
</dbReference>
<dbReference type="PROSITE" id="PS50111">
    <property type="entry name" value="CHEMOTAXIS_TRANSDUC_2"/>
    <property type="match status" value="1"/>
</dbReference>
<keyword evidence="5" id="KW-1133">Transmembrane helix</keyword>
<gene>
    <name evidence="8" type="primary">mcpC_5</name>
    <name evidence="8" type="ORF">CLPUN_43220</name>
</gene>
<dbReference type="SMART" id="SM00304">
    <property type="entry name" value="HAMP"/>
    <property type="match status" value="1"/>
</dbReference>
<dbReference type="Gene3D" id="1.10.287.950">
    <property type="entry name" value="Methyl-accepting chemotaxis protein"/>
    <property type="match status" value="1"/>
</dbReference>
<evidence type="ECO:0000259" key="6">
    <source>
        <dbReference type="PROSITE" id="PS50111"/>
    </source>
</evidence>
<dbReference type="InterPro" id="IPR003660">
    <property type="entry name" value="HAMP_dom"/>
</dbReference>
<evidence type="ECO:0000256" key="3">
    <source>
        <dbReference type="PROSITE-ProRule" id="PRU00284"/>
    </source>
</evidence>
<name>A0A1S8T8M1_9CLOT</name>
<feature type="transmembrane region" description="Helical" evidence="5">
    <location>
        <begin position="33"/>
        <end position="54"/>
    </location>
</feature>
<dbReference type="GO" id="GO:0007165">
    <property type="term" value="P:signal transduction"/>
    <property type="evidence" value="ECO:0007669"/>
    <property type="project" value="UniProtKB-KW"/>
</dbReference>
<accession>A0A1S8T8M1</accession>
<dbReference type="PANTHER" id="PTHR32089">
    <property type="entry name" value="METHYL-ACCEPTING CHEMOTAXIS PROTEIN MCPB"/>
    <property type="match status" value="1"/>
</dbReference>
<feature type="domain" description="Methyl-accepting transducer" evidence="6">
    <location>
        <begin position="390"/>
        <end position="626"/>
    </location>
</feature>
<dbReference type="PANTHER" id="PTHR32089:SF112">
    <property type="entry name" value="LYSOZYME-LIKE PROTEIN-RELATED"/>
    <property type="match status" value="1"/>
</dbReference>
<comment type="similarity">
    <text evidence="2">Belongs to the methyl-accepting chemotaxis (MCP) protein family.</text>
</comment>
<evidence type="ECO:0000313" key="9">
    <source>
        <dbReference type="Proteomes" id="UP000190890"/>
    </source>
</evidence>
<dbReference type="AlphaFoldDB" id="A0A1S8T8M1"/>
<keyword evidence="5" id="KW-0812">Transmembrane</keyword>
<keyword evidence="9" id="KW-1185">Reference proteome</keyword>
<dbReference type="GO" id="GO:0016020">
    <property type="term" value="C:membrane"/>
    <property type="evidence" value="ECO:0007669"/>
    <property type="project" value="InterPro"/>
</dbReference>
<dbReference type="SMART" id="SM00283">
    <property type="entry name" value="MA"/>
    <property type="match status" value="1"/>
</dbReference>
<evidence type="ECO:0000256" key="1">
    <source>
        <dbReference type="ARBA" id="ARBA00023224"/>
    </source>
</evidence>
<evidence type="ECO:0000259" key="7">
    <source>
        <dbReference type="PROSITE" id="PS50885"/>
    </source>
</evidence>
<dbReference type="CDD" id="cd06225">
    <property type="entry name" value="HAMP"/>
    <property type="match status" value="1"/>
</dbReference>
<dbReference type="Pfam" id="PF00015">
    <property type="entry name" value="MCPsignal"/>
    <property type="match status" value="1"/>
</dbReference>
<evidence type="ECO:0000256" key="4">
    <source>
        <dbReference type="SAM" id="Coils"/>
    </source>
</evidence>
<proteinExistence type="inferred from homology"/>
<sequence length="645" mass="72608">MRIRLRKTKIKQNANIISNKKYKILFKSLKSKLMASYILISLISIILIGSLTYINCKNIVINKVSELFEKASIQTNLSLNSYLNEIQDITSMVFSKNDILKYEPQSVGYNKYLKQAEITEYLNSLGCIKNFKDFALICSDGSYLGKISQKNNSKNGIKEIYQDILESLKNSGCESKWLTINTDSYDKLYYARIINDSSILLTSISVEELDTIFNVANDGNMELSLLDTENNILFSNNKKLIGTKVENGINDNIKDIESKTFNYNNCLVTLNTCSNHWRLLNKIPQQYILKEVEKSKKFTFIITIICIVISSTFGLFFAKKISSPINKLVMKMKEVENGDLSVFTDIIGEDEIAILSKSFNSMISSISDLIEQTRNVSIIVANQAEELKEISKQTSQTSEEICKSMKDITEGTVNQSNELEKTIEVMGNLSGSINKMIINITNATTMANETKNIGDSSLDIVKQLDKKTKNTNEVMAEIITNIDVLTNSIKEIEQVIGLIKGISEQTNLLSLNASIEAARAGENGKGFAVVAEEVKKLADESKESAESINNVIKNIYKKASHTKDLVDNSRIVFNEQTESVKFTNNSFITIINATEKITNEIQDIEKLINEINTEKLQTLEATNSMKFIKYIQGALRILMEMELEI</sequence>
<dbReference type="PROSITE" id="PS50885">
    <property type="entry name" value="HAMP"/>
    <property type="match status" value="1"/>
</dbReference>
<dbReference type="Pfam" id="PF00672">
    <property type="entry name" value="HAMP"/>
    <property type="match status" value="1"/>
</dbReference>
<dbReference type="Proteomes" id="UP000190890">
    <property type="component" value="Unassembled WGS sequence"/>
</dbReference>
<evidence type="ECO:0000256" key="2">
    <source>
        <dbReference type="ARBA" id="ARBA00029447"/>
    </source>
</evidence>
<dbReference type="EMBL" id="LZZM01000209">
    <property type="protein sequence ID" value="OOM73815.1"/>
    <property type="molecule type" value="Genomic_DNA"/>
</dbReference>
<organism evidence="8 9">
    <name type="scientific">Clostridium puniceum</name>
    <dbReference type="NCBI Taxonomy" id="29367"/>
    <lineage>
        <taxon>Bacteria</taxon>
        <taxon>Bacillati</taxon>
        <taxon>Bacillota</taxon>
        <taxon>Clostridia</taxon>
        <taxon>Eubacteriales</taxon>
        <taxon>Clostridiaceae</taxon>
        <taxon>Clostridium</taxon>
    </lineage>
</organism>
<dbReference type="OrthoDB" id="9760371at2"/>
<feature type="domain" description="HAMP" evidence="7">
    <location>
        <begin position="319"/>
        <end position="371"/>
    </location>
</feature>
<keyword evidence="1 3" id="KW-0807">Transducer</keyword>
<feature type="transmembrane region" description="Helical" evidence="5">
    <location>
        <begin position="298"/>
        <end position="318"/>
    </location>
</feature>
<feature type="coiled-coil region" evidence="4">
    <location>
        <begin position="590"/>
        <end position="617"/>
    </location>
</feature>
<dbReference type="STRING" id="29367.CLPUN_43220"/>
<protein>
    <submittedName>
        <fullName evidence="8">Methyl-accepting chemotaxis protein McpC</fullName>
    </submittedName>
</protein>
<dbReference type="InterPro" id="IPR004089">
    <property type="entry name" value="MCPsignal_dom"/>
</dbReference>